<protein>
    <submittedName>
        <fullName evidence="7">Transferase 2, rSAM/selenodomain-associated</fullName>
    </submittedName>
</protein>
<evidence type="ECO:0000256" key="5">
    <source>
        <dbReference type="ARBA" id="ARBA00023136"/>
    </source>
</evidence>
<dbReference type="Pfam" id="PF00535">
    <property type="entry name" value="Glycos_transf_2"/>
    <property type="match status" value="1"/>
</dbReference>
<dbReference type="PANTHER" id="PTHR43646">
    <property type="entry name" value="GLYCOSYLTRANSFERASE"/>
    <property type="match status" value="1"/>
</dbReference>
<evidence type="ECO:0000259" key="6">
    <source>
        <dbReference type="Pfam" id="PF00535"/>
    </source>
</evidence>
<name>A0A450S0P5_9GAMM</name>
<keyword evidence="2" id="KW-1003">Cell membrane</keyword>
<accession>A0A450S0P5</accession>
<dbReference type="InterPro" id="IPR001173">
    <property type="entry name" value="Glyco_trans_2-like"/>
</dbReference>
<dbReference type="Gene3D" id="3.90.550.10">
    <property type="entry name" value="Spore Coat Polysaccharide Biosynthesis Protein SpsA, Chain A"/>
    <property type="match status" value="1"/>
</dbReference>
<gene>
    <name evidence="8" type="ORF">BECKFM1743A_GA0114220_100389</name>
    <name evidence="7" type="ORF">BECKFM1743C_GA0114222_1002212</name>
</gene>
<keyword evidence="3" id="KW-0328">Glycosyltransferase</keyword>
<dbReference type="GO" id="GO:0016757">
    <property type="term" value="F:glycosyltransferase activity"/>
    <property type="evidence" value="ECO:0007669"/>
    <property type="project" value="UniProtKB-KW"/>
</dbReference>
<evidence type="ECO:0000313" key="8">
    <source>
        <dbReference type="EMBL" id="VFJ46559.1"/>
    </source>
</evidence>
<dbReference type="InterPro" id="IPR029044">
    <property type="entry name" value="Nucleotide-diphossugar_trans"/>
</dbReference>
<dbReference type="SUPFAM" id="SSF53448">
    <property type="entry name" value="Nucleotide-diphospho-sugar transferases"/>
    <property type="match status" value="1"/>
</dbReference>
<evidence type="ECO:0000313" key="7">
    <source>
        <dbReference type="EMBL" id="VFJ45215.1"/>
    </source>
</evidence>
<proteinExistence type="predicted"/>
<sequence>MDRYLFPSRSKTIRLSIIIPARNEAGNITATLLPLQGMRRRGGEVIVVDGRSRDDTIEYAAPLADRVLVSAPGRARQMNAGARAATGRALWFLHADTLAPENADRLLLDALAERPWGRFDVRLSGRHFLLSLVAGAMNLRSRLTGIATGDQGIFLRRDTFQALGGFPELPLMEDIEISRRLKAIAGRPACLAPPLVTSSRRWEENGIARTILLMWGLRLAFALGVDPARLARWYTGRAAGSESQENDE</sequence>
<dbReference type="GO" id="GO:0005886">
    <property type="term" value="C:plasma membrane"/>
    <property type="evidence" value="ECO:0007669"/>
    <property type="project" value="UniProtKB-SubCell"/>
</dbReference>
<comment type="subcellular location">
    <subcellularLocation>
        <location evidence="1">Cell membrane</location>
    </subcellularLocation>
</comment>
<evidence type="ECO:0000256" key="4">
    <source>
        <dbReference type="ARBA" id="ARBA00022679"/>
    </source>
</evidence>
<organism evidence="7">
    <name type="scientific">Candidatus Kentrum sp. FM</name>
    <dbReference type="NCBI Taxonomy" id="2126340"/>
    <lineage>
        <taxon>Bacteria</taxon>
        <taxon>Pseudomonadati</taxon>
        <taxon>Pseudomonadota</taxon>
        <taxon>Gammaproteobacteria</taxon>
        <taxon>Candidatus Kentrum</taxon>
    </lineage>
</organism>
<evidence type="ECO:0000256" key="3">
    <source>
        <dbReference type="ARBA" id="ARBA00022676"/>
    </source>
</evidence>
<dbReference type="EMBL" id="CAADFA010000022">
    <property type="protein sequence ID" value="VFJ45215.1"/>
    <property type="molecule type" value="Genomic_DNA"/>
</dbReference>
<keyword evidence="4 7" id="KW-0808">Transferase</keyword>
<evidence type="ECO:0000256" key="1">
    <source>
        <dbReference type="ARBA" id="ARBA00004236"/>
    </source>
</evidence>
<dbReference type="AlphaFoldDB" id="A0A450S0P5"/>
<dbReference type="InterPro" id="IPR026461">
    <property type="entry name" value="Trfase_2_rSAM/seldom_assoc"/>
</dbReference>
<feature type="domain" description="Glycosyltransferase 2-like" evidence="6">
    <location>
        <begin position="16"/>
        <end position="113"/>
    </location>
</feature>
<keyword evidence="5" id="KW-0472">Membrane</keyword>
<dbReference type="PANTHER" id="PTHR43646:SF2">
    <property type="entry name" value="GLYCOSYLTRANSFERASE 2-LIKE DOMAIN-CONTAINING PROTEIN"/>
    <property type="match status" value="1"/>
</dbReference>
<evidence type="ECO:0000256" key="2">
    <source>
        <dbReference type="ARBA" id="ARBA00022475"/>
    </source>
</evidence>
<dbReference type="NCBIfam" id="TIGR04283">
    <property type="entry name" value="glyco_like_mftF"/>
    <property type="match status" value="1"/>
</dbReference>
<dbReference type="EMBL" id="CAADEZ010000038">
    <property type="protein sequence ID" value="VFJ46559.1"/>
    <property type="molecule type" value="Genomic_DNA"/>
</dbReference>
<reference evidence="7" key="1">
    <citation type="submission" date="2019-02" db="EMBL/GenBank/DDBJ databases">
        <authorList>
            <person name="Gruber-Vodicka R. H."/>
            <person name="Seah K. B. B."/>
        </authorList>
    </citation>
    <scope>NUCLEOTIDE SEQUENCE</scope>
    <source>
        <strain evidence="8">BECK_BZ163</strain>
        <strain evidence="7">BECK_BZ165</strain>
    </source>
</reference>
<dbReference type="CDD" id="cd02522">
    <property type="entry name" value="GT_2_like_a"/>
    <property type="match status" value="1"/>
</dbReference>